<reference evidence="2 3" key="1">
    <citation type="journal article" date="2021" name="Elife">
        <title>Chloroplast acquisition without the gene transfer in kleptoplastic sea slugs, Plakobranchus ocellatus.</title>
        <authorList>
            <person name="Maeda T."/>
            <person name="Takahashi S."/>
            <person name="Yoshida T."/>
            <person name="Shimamura S."/>
            <person name="Takaki Y."/>
            <person name="Nagai Y."/>
            <person name="Toyoda A."/>
            <person name="Suzuki Y."/>
            <person name="Arimoto A."/>
            <person name="Ishii H."/>
            <person name="Satoh N."/>
            <person name="Nishiyama T."/>
            <person name="Hasebe M."/>
            <person name="Maruyama T."/>
            <person name="Minagawa J."/>
            <person name="Obokata J."/>
            <person name="Shigenobu S."/>
        </authorList>
    </citation>
    <scope>NUCLEOTIDE SEQUENCE [LARGE SCALE GENOMIC DNA]</scope>
</reference>
<evidence type="ECO:0000313" key="2">
    <source>
        <dbReference type="EMBL" id="GFO10887.1"/>
    </source>
</evidence>
<dbReference type="AlphaFoldDB" id="A0AAV4AV51"/>
<comment type="caution">
    <text evidence="2">The sequence shown here is derived from an EMBL/GenBank/DDBJ whole genome shotgun (WGS) entry which is preliminary data.</text>
</comment>
<protein>
    <submittedName>
        <fullName evidence="2">Uncharacterized protein</fullName>
    </submittedName>
</protein>
<feature type="compositionally biased region" description="Basic and acidic residues" evidence="1">
    <location>
        <begin position="30"/>
        <end position="42"/>
    </location>
</feature>
<accession>A0AAV4AV51</accession>
<proteinExistence type="predicted"/>
<name>A0AAV4AV51_9GAST</name>
<dbReference type="Proteomes" id="UP000735302">
    <property type="component" value="Unassembled WGS sequence"/>
</dbReference>
<feature type="region of interest" description="Disordered" evidence="1">
    <location>
        <begin position="1"/>
        <end position="42"/>
    </location>
</feature>
<gene>
    <name evidence="2" type="ORF">PoB_003739200</name>
</gene>
<feature type="compositionally biased region" description="Gly residues" evidence="1">
    <location>
        <begin position="18"/>
        <end position="28"/>
    </location>
</feature>
<keyword evidence="3" id="KW-1185">Reference proteome</keyword>
<evidence type="ECO:0000313" key="3">
    <source>
        <dbReference type="Proteomes" id="UP000735302"/>
    </source>
</evidence>
<evidence type="ECO:0000256" key="1">
    <source>
        <dbReference type="SAM" id="MobiDB-lite"/>
    </source>
</evidence>
<dbReference type="EMBL" id="BLXT01004211">
    <property type="protein sequence ID" value="GFO10887.1"/>
    <property type="molecule type" value="Genomic_DNA"/>
</dbReference>
<organism evidence="2 3">
    <name type="scientific">Plakobranchus ocellatus</name>
    <dbReference type="NCBI Taxonomy" id="259542"/>
    <lineage>
        <taxon>Eukaryota</taxon>
        <taxon>Metazoa</taxon>
        <taxon>Spiralia</taxon>
        <taxon>Lophotrochozoa</taxon>
        <taxon>Mollusca</taxon>
        <taxon>Gastropoda</taxon>
        <taxon>Heterobranchia</taxon>
        <taxon>Euthyneura</taxon>
        <taxon>Panpulmonata</taxon>
        <taxon>Sacoglossa</taxon>
        <taxon>Placobranchoidea</taxon>
        <taxon>Plakobranchidae</taxon>
        <taxon>Plakobranchus</taxon>
    </lineage>
</organism>
<sequence>MVSTAERGGPGKERLGFKRGGGGTGGERGIQVKEGGREERREEGDHVIFIPWHLSVGGTVDSEPVLTYTGILLARVPAPPPALRPGRTPESLRSSYYGLANAQKQTKTKPIITSYNAQ</sequence>